<organism evidence="6 7">
    <name type="scientific">Caldalkalibacillus uzonensis</name>
    <dbReference type="NCBI Taxonomy" id="353224"/>
    <lineage>
        <taxon>Bacteria</taxon>
        <taxon>Bacillati</taxon>
        <taxon>Bacillota</taxon>
        <taxon>Bacilli</taxon>
        <taxon>Bacillales</taxon>
        <taxon>Bacillaceae</taxon>
        <taxon>Caldalkalibacillus</taxon>
    </lineage>
</organism>
<dbReference type="SUPFAM" id="SSF48179">
    <property type="entry name" value="6-phosphogluconate dehydrogenase C-terminal domain-like"/>
    <property type="match status" value="1"/>
</dbReference>
<dbReference type="EC" id="1.1.1.157" evidence="6"/>
<keyword evidence="7" id="KW-1185">Reference proteome</keyword>
<dbReference type="RefSeq" id="WP_307340727.1">
    <property type="nucleotide sequence ID" value="NZ_JAUSUQ010000010.1"/>
</dbReference>
<comment type="similarity">
    <text evidence="2">Belongs to the 3-hydroxyacyl-CoA dehydrogenase family.</text>
</comment>
<proteinExistence type="inferred from homology"/>
<feature type="domain" description="3-hydroxyacyl-CoA dehydrogenase C-terminal" evidence="4">
    <location>
        <begin position="183"/>
        <end position="279"/>
    </location>
</feature>
<comment type="pathway">
    <text evidence="1">Lipid metabolism; butanoate metabolism.</text>
</comment>
<evidence type="ECO:0000256" key="2">
    <source>
        <dbReference type="ARBA" id="ARBA00009463"/>
    </source>
</evidence>
<dbReference type="InterPro" id="IPR013328">
    <property type="entry name" value="6PGD_dom2"/>
</dbReference>
<dbReference type="InterPro" id="IPR036291">
    <property type="entry name" value="NAD(P)-bd_dom_sf"/>
</dbReference>
<evidence type="ECO:0000256" key="3">
    <source>
        <dbReference type="ARBA" id="ARBA00023002"/>
    </source>
</evidence>
<dbReference type="InterPro" id="IPR006176">
    <property type="entry name" value="3-OHacyl-CoA_DH_NAD-bd"/>
</dbReference>
<gene>
    <name evidence="6" type="ORF">J2S00_002746</name>
</gene>
<evidence type="ECO:0000259" key="5">
    <source>
        <dbReference type="Pfam" id="PF02737"/>
    </source>
</evidence>
<dbReference type="Pfam" id="PF00725">
    <property type="entry name" value="3HCDH"/>
    <property type="match status" value="1"/>
</dbReference>
<reference evidence="6 7" key="1">
    <citation type="submission" date="2023-07" db="EMBL/GenBank/DDBJ databases">
        <title>Genomic Encyclopedia of Type Strains, Phase IV (KMG-IV): sequencing the most valuable type-strain genomes for metagenomic binning, comparative biology and taxonomic classification.</title>
        <authorList>
            <person name="Goeker M."/>
        </authorList>
    </citation>
    <scope>NUCLEOTIDE SEQUENCE [LARGE SCALE GENOMIC DNA]</scope>
    <source>
        <strain evidence="6 7">DSM 17740</strain>
    </source>
</reference>
<dbReference type="InterPro" id="IPR008927">
    <property type="entry name" value="6-PGluconate_DH-like_C_sf"/>
</dbReference>
<comment type="caution">
    <text evidence="6">The sequence shown here is derived from an EMBL/GenBank/DDBJ whole genome shotgun (WGS) entry which is preliminary data.</text>
</comment>
<sequence length="280" mass="30993">MAKVVVLGAGTMGAGIAQVVATSGHQVYLKDINQEVVDKGYQGIAERLQRQVQKGKLTESEQGEILARIQPCVQWPDDQFDFIIEAVIEKMEVKKQVFQEMEEVATSQTIIATNTSSLSVTELAAQLTHRERAIGLHFFNPAPIMPLVEMIPTAITSEETLVRSKEFITSLNKKPIQVQDSPGFVVNRLLVPFINEAAFLLMEGTASAEDIDEGMKLGANHPIGPLRLADMIGIDVVLFVMETLFEELGEDKYRPCPLLRQMVRAGKLGRKSGEGFFTYE</sequence>
<dbReference type="PIRSF" id="PIRSF000105">
    <property type="entry name" value="HCDH"/>
    <property type="match status" value="1"/>
</dbReference>
<keyword evidence="3 6" id="KW-0560">Oxidoreductase</keyword>
<name>A0ABU0CU59_9BACI</name>
<dbReference type="InterPro" id="IPR006108">
    <property type="entry name" value="3HC_DH_C"/>
</dbReference>
<dbReference type="InterPro" id="IPR022694">
    <property type="entry name" value="3-OHacyl-CoA_DH"/>
</dbReference>
<evidence type="ECO:0000256" key="1">
    <source>
        <dbReference type="ARBA" id="ARBA00005086"/>
    </source>
</evidence>
<dbReference type="PANTHER" id="PTHR48075:SF5">
    <property type="entry name" value="3-HYDROXYBUTYRYL-COA DEHYDROGENASE"/>
    <property type="match status" value="1"/>
</dbReference>
<dbReference type="GO" id="GO:0008691">
    <property type="term" value="F:3-hydroxybutyryl-CoA dehydrogenase activity"/>
    <property type="evidence" value="ECO:0007669"/>
    <property type="project" value="UniProtKB-EC"/>
</dbReference>
<dbReference type="SUPFAM" id="SSF51735">
    <property type="entry name" value="NAD(P)-binding Rossmann-fold domains"/>
    <property type="match status" value="1"/>
</dbReference>
<protein>
    <submittedName>
        <fullName evidence="6">3-hydroxybutyryl-CoA dehydrogenase</fullName>
        <ecNumber evidence="6">1.1.1.157</ecNumber>
    </submittedName>
</protein>
<dbReference type="InterPro" id="IPR006180">
    <property type="entry name" value="3-OHacyl-CoA_DH_CS"/>
</dbReference>
<dbReference type="PROSITE" id="PS00067">
    <property type="entry name" value="3HCDH"/>
    <property type="match status" value="1"/>
</dbReference>
<evidence type="ECO:0000313" key="6">
    <source>
        <dbReference type="EMBL" id="MDQ0339951.1"/>
    </source>
</evidence>
<dbReference type="Gene3D" id="3.40.50.720">
    <property type="entry name" value="NAD(P)-binding Rossmann-like Domain"/>
    <property type="match status" value="1"/>
</dbReference>
<dbReference type="Pfam" id="PF02737">
    <property type="entry name" value="3HCDH_N"/>
    <property type="match status" value="1"/>
</dbReference>
<accession>A0ABU0CU59</accession>
<evidence type="ECO:0000259" key="4">
    <source>
        <dbReference type="Pfam" id="PF00725"/>
    </source>
</evidence>
<feature type="domain" description="3-hydroxyacyl-CoA dehydrogenase NAD binding" evidence="5">
    <location>
        <begin position="3"/>
        <end position="180"/>
    </location>
</feature>
<dbReference type="Gene3D" id="1.10.1040.10">
    <property type="entry name" value="N-(1-d-carboxylethyl)-l-norvaline Dehydrogenase, domain 2"/>
    <property type="match status" value="1"/>
</dbReference>
<evidence type="ECO:0000313" key="7">
    <source>
        <dbReference type="Proteomes" id="UP001232445"/>
    </source>
</evidence>
<dbReference type="PANTHER" id="PTHR48075">
    <property type="entry name" value="3-HYDROXYACYL-COA DEHYDROGENASE FAMILY PROTEIN"/>
    <property type="match status" value="1"/>
</dbReference>
<dbReference type="Proteomes" id="UP001232445">
    <property type="component" value="Unassembled WGS sequence"/>
</dbReference>
<dbReference type="EMBL" id="JAUSUQ010000010">
    <property type="protein sequence ID" value="MDQ0339951.1"/>
    <property type="molecule type" value="Genomic_DNA"/>
</dbReference>